<dbReference type="GO" id="GO:0031298">
    <property type="term" value="C:replication fork protection complex"/>
    <property type="evidence" value="ECO:0007669"/>
    <property type="project" value="TreeGrafter"/>
</dbReference>
<feature type="compositionally biased region" description="Acidic residues" evidence="4">
    <location>
        <begin position="1154"/>
        <end position="1163"/>
    </location>
</feature>
<dbReference type="InterPro" id="IPR006906">
    <property type="entry name" value="Timeless_N"/>
</dbReference>
<sequence length="1233" mass="145872">MNALVQSAVHSLGFLENGVYHREPDCFETIRDIIRYLRMDTPDMIARIECGKHNMIEHDLIPLLKCPDLDETMFDVAIRLLVNLCQPPISSMKGKAPKDREEWKLFWDLEDISRRAKKAFADSEFFRILKIKLDNYFLETDFDERDENTRLLMERIVLLIRYIFSISQDGVEQKRTASEDNCHDRVIVAFLDSGLDKTLMHISNQPKEKEFHVTILDIFALLLKEHTAEDLAKSTSEEISSSERKKTEEDFKRINEAHNAREIEKRRSFKRFGGSYVVKGMKALCSERDQVVFKPINDVQSLNFGDDRKLKKRIARNRRPFDFEHRTHLSSPEVRQKLRKMVECLIETCFNRLMKSSKQIVFEQKNVLQKTSQINYFFLVKFILRFTRITNMPISLISQLVGVEAFHENNVQLLEYVDQATTLKGIEAKSFGLKAQYAVMAYNEMVLLHRFMLDSKNEIDRDVAKRALQHIVKVEEYRDLAITLIKKFNPAVLSNTFLREIVLATHNYHKVIEKMAKSGEMRKVTKKVRVKKMKKVRKPLYDKDERCQFDKKDEKWLEEHWEKSRELIEKVVRKEVDELEDMNPLNLHIEVEDDVQQKFAMLSIQRSLRSNGIPAAIGLYHAARKIWITQEVFGKDDMTADEEIEELKQIYMTNLLEVAKLLRETEEKQQQEEEIEIEGEEGDGEGDSEDEENVAVWKTEECDFELDQYFGRYAKMEILKWYGFLLNEYTKNSRELNRAIIKMFHRVAFDLKMVSRIYQLSLFHVFMQVDKHLSTLPTKEAKKASEYYEIYEFGYHVLKRFFEKFKELGSTLAVEALFWKNGKESYDIDNGYGSYDQIKTSDGKVWSDDLESEVRNLHEEYMSQEEKPEGIDIIDFIMHNLSKDRSRKQVYRCLKNLGLDLMSAKMGKDQDKLDLNFPIDEMKVVYEEWKEMDNKDKVDVVELIRERLNDEFGPFSRKKVIKQMNYIDLNYEKPKKERSLPKWDDGLIKELEGLKEQYEEIEDAENILGVDIVRYVMKRLSEKKPIRQVERYLISMGAKVAQREKKSGESKKREKIVDFLNDSSEDEEEKKEESEEEEEEQNMDIEMNKSPQIKKKTKRIVMDSDDEGEEEKEKKEEEKENENEKEKEKPEPTKLSLKDRILNRKRQFAQLVDSSDEDDDNEEDEKKKKQNEDEEEEEEDFVSYKRSYLDPNITNGTVASALEVRETSPEEDPFLATIKYKRRIVMDDDEDDD</sequence>
<evidence type="ECO:0000256" key="3">
    <source>
        <dbReference type="ARBA" id="ARBA00023306"/>
    </source>
</evidence>
<accession>A0A9P1II21</accession>
<dbReference type="OrthoDB" id="310853at2759"/>
<proteinExistence type="predicted"/>
<dbReference type="GO" id="GO:0003677">
    <property type="term" value="F:DNA binding"/>
    <property type="evidence" value="ECO:0007669"/>
    <property type="project" value="TreeGrafter"/>
</dbReference>
<dbReference type="PANTHER" id="PTHR22940">
    <property type="entry name" value="TIMEOUT/TIMELESS-2"/>
    <property type="match status" value="1"/>
</dbReference>
<feature type="compositionally biased region" description="Acidic residues" evidence="4">
    <location>
        <begin position="672"/>
        <end position="690"/>
    </location>
</feature>
<dbReference type="GO" id="GO:0043111">
    <property type="term" value="P:replication fork arrest"/>
    <property type="evidence" value="ECO:0007669"/>
    <property type="project" value="TreeGrafter"/>
</dbReference>
<keyword evidence="3" id="KW-0131">Cell cycle</keyword>
<keyword evidence="2" id="KW-0539">Nucleus</keyword>
<comment type="subcellular location">
    <subcellularLocation>
        <location evidence="1">Nucleus</location>
    </subcellularLocation>
</comment>
<dbReference type="GO" id="GO:0000076">
    <property type="term" value="P:DNA replication checkpoint signaling"/>
    <property type="evidence" value="ECO:0007669"/>
    <property type="project" value="TreeGrafter"/>
</dbReference>
<evidence type="ECO:0000256" key="1">
    <source>
        <dbReference type="ARBA" id="ARBA00004123"/>
    </source>
</evidence>
<dbReference type="PANTHER" id="PTHR22940:SF4">
    <property type="entry name" value="PROTEIN TIMELESS HOMOLOG"/>
    <property type="match status" value="1"/>
</dbReference>
<keyword evidence="7" id="KW-1185">Reference proteome</keyword>
<evidence type="ECO:0000313" key="6">
    <source>
        <dbReference type="EMBL" id="CAI5445844.1"/>
    </source>
</evidence>
<dbReference type="EMBL" id="CANHGI010000003">
    <property type="protein sequence ID" value="CAI5445844.1"/>
    <property type="molecule type" value="Genomic_DNA"/>
</dbReference>
<dbReference type="InterPro" id="IPR044998">
    <property type="entry name" value="Timeless"/>
</dbReference>
<reference evidence="6" key="1">
    <citation type="submission" date="2022-11" db="EMBL/GenBank/DDBJ databases">
        <authorList>
            <person name="Kikuchi T."/>
        </authorList>
    </citation>
    <scope>NUCLEOTIDE SEQUENCE</scope>
    <source>
        <strain evidence="6">PS1010</strain>
    </source>
</reference>
<feature type="compositionally biased region" description="Basic and acidic residues" evidence="4">
    <location>
        <begin position="1111"/>
        <end position="1142"/>
    </location>
</feature>
<evidence type="ECO:0000313" key="7">
    <source>
        <dbReference type="Proteomes" id="UP001152747"/>
    </source>
</evidence>
<evidence type="ECO:0000256" key="2">
    <source>
        <dbReference type="ARBA" id="ARBA00023242"/>
    </source>
</evidence>
<feature type="domain" description="Timeless N-terminal" evidence="5">
    <location>
        <begin position="19"/>
        <end position="278"/>
    </location>
</feature>
<feature type="compositionally biased region" description="Acidic residues" evidence="4">
    <location>
        <begin position="1063"/>
        <end position="1083"/>
    </location>
</feature>
<dbReference type="GO" id="GO:0006281">
    <property type="term" value="P:DNA repair"/>
    <property type="evidence" value="ECO:0007669"/>
    <property type="project" value="TreeGrafter"/>
</dbReference>
<organism evidence="6 7">
    <name type="scientific">Caenorhabditis angaria</name>
    <dbReference type="NCBI Taxonomy" id="860376"/>
    <lineage>
        <taxon>Eukaryota</taxon>
        <taxon>Metazoa</taxon>
        <taxon>Ecdysozoa</taxon>
        <taxon>Nematoda</taxon>
        <taxon>Chromadorea</taxon>
        <taxon>Rhabditida</taxon>
        <taxon>Rhabditina</taxon>
        <taxon>Rhabditomorpha</taxon>
        <taxon>Rhabditoidea</taxon>
        <taxon>Rhabditidae</taxon>
        <taxon>Peloderinae</taxon>
        <taxon>Caenorhabditis</taxon>
    </lineage>
</organism>
<evidence type="ECO:0000259" key="5">
    <source>
        <dbReference type="Pfam" id="PF04821"/>
    </source>
</evidence>
<gene>
    <name evidence="6" type="ORF">CAMP_LOCUS8481</name>
</gene>
<comment type="caution">
    <text evidence="6">The sequence shown here is derived from an EMBL/GenBank/DDBJ whole genome shotgun (WGS) entry which is preliminary data.</text>
</comment>
<dbReference type="AlphaFoldDB" id="A0A9P1II21"/>
<feature type="region of interest" description="Disordered" evidence="4">
    <location>
        <begin position="1039"/>
        <end position="1192"/>
    </location>
</feature>
<dbReference type="Pfam" id="PF26019">
    <property type="entry name" value="HTH_TIMELESS"/>
    <property type="match status" value="2"/>
</dbReference>
<dbReference type="Proteomes" id="UP001152747">
    <property type="component" value="Unassembled WGS sequence"/>
</dbReference>
<feature type="compositionally biased region" description="Basic and acidic residues" evidence="4">
    <location>
        <begin position="1041"/>
        <end position="1057"/>
    </location>
</feature>
<feature type="compositionally biased region" description="Acidic residues" evidence="4">
    <location>
        <begin position="1172"/>
        <end position="1181"/>
    </location>
</feature>
<protein>
    <recommendedName>
        <fullName evidence="5">Timeless N-terminal domain-containing protein</fullName>
    </recommendedName>
</protein>
<dbReference type="Pfam" id="PF04821">
    <property type="entry name" value="TIMELESS"/>
    <property type="match status" value="1"/>
</dbReference>
<evidence type="ECO:0000256" key="4">
    <source>
        <dbReference type="SAM" id="MobiDB-lite"/>
    </source>
</evidence>
<name>A0A9P1II21_9PELO</name>
<feature type="region of interest" description="Disordered" evidence="4">
    <location>
        <begin position="667"/>
        <end position="690"/>
    </location>
</feature>